<proteinExistence type="predicted"/>
<gene>
    <name evidence="1" type="ORF">SAMN05444165_1948</name>
</gene>
<organism evidence="1 2">
    <name type="scientific">Paraburkholderia phenazinium</name>
    <dbReference type="NCBI Taxonomy" id="60549"/>
    <lineage>
        <taxon>Bacteria</taxon>
        <taxon>Pseudomonadati</taxon>
        <taxon>Pseudomonadota</taxon>
        <taxon>Betaproteobacteria</taxon>
        <taxon>Burkholderiales</taxon>
        <taxon>Burkholderiaceae</taxon>
        <taxon>Paraburkholderia</taxon>
    </lineage>
</organism>
<evidence type="ECO:0000313" key="1">
    <source>
        <dbReference type="EMBL" id="SIO28580.1"/>
    </source>
</evidence>
<accession>A0A1N6I997</accession>
<dbReference type="AlphaFoldDB" id="A0A1N6I997"/>
<dbReference type="Proteomes" id="UP000185151">
    <property type="component" value="Unassembled WGS sequence"/>
</dbReference>
<dbReference type="OrthoDB" id="7768239at2"/>
<sequence length="301" mass="32590">MKAATTMPYRSANAARIGGGPWEVIAAGPPPAALSGPIEIDYVSTIQVRRHLTVDTEGVRRDCGLPERLPLIVSAIWSSAGTFVKRCLAQIELGGQDAHQHIDLSGEIPGGEVAGTLQIETAIMLACDNAEAAALVAKYAGSVLVRDRHIVYLDESTSRFPVEIVDFSTGFWANPEAGWRLSWNSLDMEAPFLRSVRLFVNATHLRVVHAVSVEPPSPEAKAIRDAIYFDVARSLILGALGNDEFVSREGNYGNGSCGRAIYTLVQLLFPGDRLEGLKSAAEQRPEQFGSDLQGKLRVFYA</sequence>
<name>A0A1N6I997_9BURK</name>
<dbReference type="EMBL" id="FSRU01000001">
    <property type="protein sequence ID" value="SIO28580.1"/>
    <property type="molecule type" value="Genomic_DNA"/>
</dbReference>
<dbReference type="RefSeq" id="WP_074295459.1">
    <property type="nucleotide sequence ID" value="NZ_FSRU01000001.1"/>
</dbReference>
<keyword evidence="2" id="KW-1185">Reference proteome</keyword>
<evidence type="ECO:0000313" key="2">
    <source>
        <dbReference type="Proteomes" id="UP000185151"/>
    </source>
</evidence>
<protein>
    <submittedName>
        <fullName evidence="1">Uncharacterized protein</fullName>
    </submittedName>
</protein>
<reference evidence="1 2" key="1">
    <citation type="submission" date="2016-11" db="EMBL/GenBank/DDBJ databases">
        <authorList>
            <person name="Jaros S."/>
            <person name="Januszkiewicz K."/>
            <person name="Wedrychowicz H."/>
        </authorList>
    </citation>
    <scope>NUCLEOTIDE SEQUENCE [LARGE SCALE GENOMIC DNA]</scope>
    <source>
        <strain evidence="1 2">GAS95</strain>
    </source>
</reference>